<dbReference type="Gene3D" id="3.50.50.60">
    <property type="entry name" value="FAD/NAD(P)-binding domain"/>
    <property type="match status" value="1"/>
</dbReference>
<reference evidence="2 3" key="1">
    <citation type="submission" date="2020-08" db="EMBL/GenBank/DDBJ databases">
        <title>The Agave Microbiome: Exploring the role of microbial communities in plant adaptations to desert environments.</title>
        <authorList>
            <person name="Partida-Martinez L.P."/>
        </authorList>
    </citation>
    <scope>NUCLEOTIDE SEQUENCE [LARGE SCALE GENOMIC DNA]</scope>
    <source>
        <strain evidence="2 3">AT2.18</strain>
    </source>
</reference>
<dbReference type="InterPro" id="IPR036188">
    <property type="entry name" value="FAD/NAD-bd_sf"/>
</dbReference>
<protein>
    <submittedName>
        <fullName evidence="2">2-polyprenyl-6-methoxyphenol hydroxylase-like FAD-dependent oxidoreductase</fullName>
    </submittedName>
</protein>
<feature type="domain" description="FAD-binding" evidence="1">
    <location>
        <begin position="20"/>
        <end position="349"/>
    </location>
</feature>
<dbReference type="Proteomes" id="UP000550501">
    <property type="component" value="Unassembled WGS sequence"/>
</dbReference>
<dbReference type="EMBL" id="JACHVU010000018">
    <property type="protein sequence ID" value="MBB2993530.1"/>
    <property type="molecule type" value="Genomic_DNA"/>
</dbReference>
<comment type="caution">
    <text evidence="2">The sequence shown here is derived from an EMBL/GenBank/DDBJ whole genome shotgun (WGS) entry which is preliminary data.</text>
</comment>
<accession>A0A839QC55</accession>
<dbReference type="AlphaFoldDB" id="A0A839QC55"/>
<organism evidence="2 3">
    <name type="scientific">Mycolicibacterium iranicum</name>
    <name type="common">Mycobacterium iranicum</name>
    <dbReference type="NCBI Taxonomy" id="912594"/>
    <lineage>
        <taxon>Bacteria</taxon>
        <taxon>Bacillati</taxon>
        <taxon>Actinomycetota</taxon>
        <taxon>Actinomycetes</taxon>
        <taxon>Mycobacteriales</taxon>
        <taxon>Mycobacteriaceae</taxon>
        <taxon>Mycolicibacterium</taxon>
    </lineage>
</organism>
<proteinExistence type="predicted"/>
<keyword evidence="3" id="KW-1185">Reference proteome</keyword>
<evidence type="ECO:0000259" key="1">
    <source>
        <dbReference type="Pfam" id="PF01494"/>
    </source>
</evidence>
<dbReference type="RefSeq" id="WP_183473769.1">
    <property type="nucleotide sequence ID" value="NZ_JACHVU010000018.1"/>
</dbReference>
<dbReference type="PANTHER" id="PTHR46865">
    <property type="entry name" value="OXIDOREDUCTASE-RELATED"/>
    <property type="match status" value="1"/>
</dbReference>
<dbReference type="GO" id="GO:0071949">
    <property type="term" value="F:FAD binding"/>
    <property type="evidence" value="ECO:0007669"/>
    <property type="project" value="InterPro"/>
</dbReference>
<evidence type="ECO:0000313" key="3">
    <source>
        <dbReference type="Proteomes" id="UP000550501"/>
    </source>
</evidence>
<dbReference type="PRINTS" id="PR00420">
    <property type="entry name" value="RNGMNOXGNASE"/>
</dbReference>
<name>A0A839QC55_MYCIR</name>
<evidence type="ECO:0000313" key="2">
    <source>
        <dbReference type="EMBL" id="MBB2993530.1"/>
    </source>
</evidence>
<dbReference type="InterPro" id="IPR051704">
    <property type="entry name" value="FAD_aromatic-hydroxylase"/>
</dbReference>
<dbReference type="InterPro" id="IPR002938">
    <property type="entry name" value="FAD-bd"/>
</dbReference>
<dbReference type="Pfam" id="PF01494">
    <property type="entry name" value="FAD_binding_3"/>
    <property type="match status" value="1"/>
</dbReference>
<gene>
    <name evidence="2" type="ORF">FHR72_005040</name>
</gene>
<sequence length="392" mass="42056">MFRRTSIAQQYEKASDCSLRVLVCGSGIAGLTVAQLLRRAGLHAVLIERATTVSAGYMLALLPMADPAIDGLGVRDEYRRRSTPITRYAVDGHTGRRLREDPIGTVVGTFGEYRGIDRGSLVEVLAGGGSDITMGAAVSTVTQRRDAVRVGVAGHGDGEELDFDVVIVAEGMNSHTRELLGHRVRRVDTGWGGWIAWADPDDEEDLGEELWGAGCFAATYPVAGKLGVFLGGPRTDTAAGPAAFFEAMRRRVTTPTDRIERAMAAVAAADDPYYWPLTDVRARDWTLGRTVLLGDAAAGFLPTAGIGAGMAMESAWVLSRALCGGDDIGTALDRFERSQRPRVAAAQRNSRQLARLMFRRSRLLASAREALLSSVSVERALGPIRTILATSP</sequence>
<dbReference type="SUPFAM" id="SSF51905">
    <property type="entry name" value="FAD/NAD(P)-binding domain"/>
    <property type="match status" value="1"/>
</dbReference>